<keyword evidence="9" id="KW-0812">Transmembrane</keyword>
<dbReference type="EC" id="2.7.13.3" evidence="2"/>
<keyword evidence="7" id="KW-0067">ATP-binding</keyword>
<keyword evidence="4" id="KW-0808">Transferase</keyword>
<gene>
    <name evidence="11" type="ORF">HCN51_48900</name>
</gene>
<dbReference type="GO" id="GO:0016301">
    <property type="term" value="F:kinase activity"/>
    <property type="evidence" value="ECO:0007669"/>
    <property type="project" value="UniProtKB-KW"/>
</dbReference>
<dbReference type="InterPro" id="IPR050482">
    <property type="entry name" value="Sensor_HK_TwoCompSys"/>
</dbReference>
<evidence type="ECO:0000256" key="7">
    <source>
        <dbReference type="ARBA" id="ARBA00022840"/>
    </source>
</evidence>
<dbReference type="Proteomes" id="UP000696294">
    <property type="component" value="Unassembled WGS sequence"/>
</dbReference>
<evidence type="ECO:0000313" key="12">
    <source>
        <dbReference type="Proteomes" id="UP000696294"/>
    </source>
</evidence>
<reference evidence="11 12" key="1">
    <citation type="submission" date="2020-03" db="EMBL/GenBank/DDBJ databases">
        <title>WGS of actinomycetes isolated from Thailand.</title>
        <authorList>
            <person name="Thawai C."/>
        </authorList>
    </citation>
    <scope>NUCLEOTIDE SEQUENCE [LARGE SCALE GENOMIC DNA]</scope>
    <source>
        <strain evidence="11 12">FMUSA5-5</strain>
    </source>
</reference>
<dbReference type="Pfam" id="PF07730">
    <property type="entry name" value="HisKA_3"/>
    <property type="match status" value="1"/>
</dbReference>
<accession>A0ABX1BN76</accession>
<dbReference type="PANTHER" id="PTHR24421">
    <property type="entry name" value="NITRATE/NITRITE SENSOR PROTEIN NARX-RELATED"/>
    <property type="match status" value="1"/>
</dbReference>
<dbReference type="InterPro" id="IPR036890">
    <property type="entry name" value="HATPase_C_sf"/>
</dbReference>
<dbReference type="InterPro" id="IPR005467">
    <property type="entry name" value="His_kinase_dom"/>
</dbReference>
<evidence type="ECO:0000256" key="2">
    <source>
        <dbReference type="ARBA" id="ARBA00012438"/>
    </source>
</evidence>
<name>A0ABX1BN76_9ACTN</name>
<keyword evidence="6 11" id="KW-0418">Kinase</keyword>
<feature type="transmembrane region" description="Helical" evidence="9">
    <location>
        <begin position="91"/>
        <end position="119"/>
    </location>
</feature>
<evidence type="ECO:0000256" key="6">
    <source>
        <dbReference type="ARBA" id="ARBA00022777"/>
    </source>
</evidence>
<keyword evidence="12" id="KW-1185">Reference proteome</keyword>
<dbReference type="InterPro" id="IPR003594">
    <property type="entry name" value="HATPase_dom"/>
</dbReference>
<feature type="transmembrane region" description="Helical" evidence="9">
    <location>
        <begin position="131"/>
        <end position="151"/>
    </location>
</feature>
<evidence type="ECO:0000256" key="3">
    <source>
        <dbReference type="ARBA" id="ARBA00022553"/>
    </source>
</evidence>
<dbReference type="Gene3D" id="1.20.5.1930">
    <property type="match status" value="1"/>
</dbReference>
<evidence type="ECO:0000256" key="5">
    <source>
        <dbReference type="ARBA" id="ARBA00022741"/>
    </source>
</evidence>
<evidence type="ECO:0000256" key="8">
    <source>
        <dbReference type="ARBA" id="ARBA00023012"/>
    </source>
</evidence>
<evidence type="ECO:0000256" key="1">
    <source>
        <dbReference type="ARBA" id="ARBA00000085"/>
    </source>
</evidence>
<feature type="transmembrane region" description="Helical" evidence="9">
    <location>
        <begin position="55"/>
        <end position="79"/>
    </location>
</feature>
<proteinExistence type="predicted"/>
<dbReference type="RefSeq" id="WP_168019143.1">
    <property type="nucleotide sequence ID" value="NZ_JAATEP010000062.1"/>
</dbReference>
<dbReference type="CDD" id="cd16917">
    <property type="entry name" value="HATPase_UhpB-NarQ-NarX-like"/>
    <property type="match status" value="1"/>
</dbReference>
<evidence type="ECO:0000313" key="11">
    <source>
        <dbReference type="EMBL" id="NJP97261.1"/>
    </source>
</evidence>
<dbReference type="EMBL" id="JAATEP010000062">
    <property type="protein sequence ID" value="NJP97261.1"/>
    <property type="molecule type" value="Genomic_DNA"/>
</dbReference>
<evidence type="ECO:0000256" key="9">
    <source>
        <dbReference type="SAM" id="Phobius"/>
    </source>
</evidence>
<keyword evidence="8" id="KW-0902">Two-component regulatory system</keyword>
<dbReference type="Gene3D" id="3.30.565.10">
    <property type="entry name" value="Histidine kinase-like ATPase, C-terminal domain"/>
    <property type="match status" value="1"/>
</dbReference>
<feature type="transmembrane region" description="Helical" evidence="9">
    <location>
        <begin position="157"/>
        <end position="179"/>
    </location>
</feature>
<evidence type="ECO:0000259" key="10">
    <source>
        <dbReference type="PROSITE" id="PS50109"/>
    </source>
</evidence>
<dbReference type="SUPFAM" id="SSF55874">
    <property type="entry name" value="ATPase domain of HSP90 chaperone/DNA topoisomerase II/histidine kinase"/>
    <property type="match status" value="1"/>
</dbReference>
<dbReference type="InterPro" id="IPR011712">
    <property type="entry name" value="Sig_transdc_His_kin_sub3_dim/P"/>
</dbReference>
<dbReference type="Pfam" id="PF02518">
    <property type="entry name" value="HATPase_c"/>
    <property type="match status" value="1"/>
</dbReference>
<comment type="caution">
    <text evidence="11">The sequence shown here is derived from an EMBL/GenBank/DDBJ whole genome shotgun (WGS) entry which is preliminary data.</text>
</comment>
<evidence type="ECO:0000256" key="4">
    <source>
        <dbReference type="ARBA" id="ARBA00022679"/>
    </source>
</evidence>
<comment type="catalytic activity">
    <reaction evidence="1">
        <text>ATP + protein L-histidine = ADP + protein N-phospho-L-histidine.</text>
        <dbReference type="EC" id="2.7.13.3"/>
    </reaction>
</comment>
<keyword evidence="3" id="KW-0597">Phosphoprotein</keyword>
<sequence>MRQARSFRDLNGWVRFTDDRPPLVFSVFFWAAATIAATIYGFSFTSIERAELWSWPLFAVLFYAGAAALLPAAVLWRFLPWQPGASPGRKAVTVAFLALTLPLMLSGGVAGLLIVGLAVSNALLVLGLRGALAYTGIAGLLGFVIGALNPVQTLFEAAMNGLIMIFLCLVLLLGAVAMFDSSRRAEETRRLLADLEQAHAELAGYAARSRELAIAEERARIARDMHDSVGHYLTVINVGLQNAQRYRTARPEAAWDEVRQAQALTLEALNDTRRWVRALKPLRMDGRTGPDALRALAESFGSAETGVAFTVTGTWPDVDEGRELVCYRVVQEGLTNAVRHSGARHVEVALDCTAERVEVTVSDDGTGAAPGTTANGFGLRGLRDRLRGVGGELDVIDGAGQGFTLRATVPVVGPVGGPVAGPVLGRAG</sequence>
<keyword evidence="5" id="KW-0547">Nucleotide-binding</keyword>
<feature type="transmembrane region" description="Helical" evidence="9">
    <location>
        <begin position="23"/>
        <end position="43"/>
    </location>
</feature>
<keyword evidence="9" id="KW-1133">Transmembrane helix</keyword>
<dbReference type="SMART" id="SM00387">
    <property type="entry name" value="HATPase_c"/>
    <property type="match status" value="1"/>
</dbReference>
<feature type="domain" description="Histidine kinase" evidence="10">
    <location>
        <begin position="328"/>
        <end position="413"/>
    </location>
</feature>
<dbReference type="PROSITE" id="PS50109">
    <property type="entry name" value="HIS_KIN"/>
    <property type="match status" value="1"/>
</dbReference>
<organism evidence="11 12">
    <name type="scientific">Nonomuraea composti</name>
    <dbReference type="NCBI Taxonomy" id="2720023"/>
    <lineage>
        <taxon>Bacteria</taxon>
        <taxon>Bacillati</taxon>
        <taxon>Actinomycetota</taxon>
        <taxon>Actinomycetes</taxon>
        <taxon>Streptosporangiales</taxon>
        <taxon>Streptosporangiaceae</taxon>
        <taxon>Nonomuraea</taxon>
    </lineage>
</organism>
<keyword evidence="9" id="KW-0472">Membrane</keyword>
<protein>
    <recommendedName>
        <fullName evidence="2">histidine kinase</fullName>
        <ecNumber evidence="2">2.7.13.3</ecNumber>
    </recommendedName>
</protein>
<dbReference type="PANTHER" id="PTHR24421:SF10">
    <property type="entry name" value="NITRATE_NITRITE SENSOR PROTEIN NARQ"/>
    <property type="match status" value="1"/>
</dbReference>